<evidence type="ECO:0000256" key="1">
    <source>
        <dbReference type="SAM" id="MobiDB-lite"/>
    </source>
</evidence>
<accession>A0AA35LN46</accession>
<evidence type="ECO:0000313" key="3">
    <source>
        <dbReference type="Proteomes" id="UP001178461"/>
    </source>
</evidence>
<keyword evidence="3" id="KW-1185">Reference proteome</keyword>
<feature type="region of interest" description="Disordered" evidence="1">
    <location>
        <begin position="98"/>
        <end position="186"/>
    </location>
</feature>
<organism evidence="2 3">
    <name type="scientific">Podarcis lilfordi</name>
    <name type="common">Lilford's wall lizard</name>
    <dbReference type="NCBI Taxonomy" id="74358"/>
    <lineage>
        <taxon>Eukaryota</taxon>
        <taxon>Metazoa</taxon>
        <taxon>Chordata</taxon>
        <taxon>Craniata</taxon>
        <taxon>Vertebrata</taxon>
        <taxon>Euteleostomi</taxon>
        <taxon>Lepidosauria</taxon>
        <taxon>Squamata</taxon>
        <taxon>Bifurcata</taxon>
        <taxon>Unidentata</taxon>
        <taxon>Episquamata</taxon>
        <taxon>Laterata</taxon>
        <taxon>Lacertibaenia</taxon>
        <taxon>Lacertidae</taxon>
        <taxon>Podarcis</taxon>
    </lineage>
</organism>
<sequence>MGRRLQSPLDRLHPDFAVADPPGCANVPRSFIPGEMVFTQNYAVEILWVRAVVVGVTEPKSYQVALDCRQIWCWNIDQLCHQAGDLVTETVPPMALAEIGQPPSTAEDQLSETGEDSPAHSPSVPAPLPESPVQPQSEAATAVSDTETSEPSHPSTSSHPPVSPTGVSSGLGSQAVSPEGPHWSNRIRTCPAFLRNYAV</sequence>
<name>A0AA35LN46_9SAUR</name>
<dbReference type="EMBL" id="OX395145">
    <property type="protein sequence ID" value="CAI5799294.1"/>
    <property type="molecule type" value="Genomic_DNA"/>
</dbReference>
<proteinExistence type="predicted"/>
<dbReference type="Proteomes" id="UP001178461">
    <property type="component" value="Chromosome W"/>
</dbReference>
<gene>
    <name evidence="2" type="ORF">PODLI_1B011755</name>
</gene>
<feature type="compositionally biased region" description="Polar residues" evidence="1">
    <location>
        <begin position="133"/>
        <end position="145"/>
    </location>
</feature>
<reference evidence="2" key="1">
    <citation type="submission" date="2022-12" db="EMBL/GenBank/DDBJ databases">
        <authorList>
            <person name="Alioto T."/>
            <person name="Alioto T."/>
            <person name="Gomez Garrido J."/>
        </authorList>
    </citation>
    <scope>NUCLEOTIDE SEQUENCE</scope>
</reference>
<dbReference type="AlphaFoldDB" id="A0AA35LN46"/>
<protein>
    <submittedName>
        <fullName evidence="2">Uncharacterized protein</fullName>
    </submittedName>
</protein>
<feature type="compositionally biased region" description="Low complexity" evidence="1">
    <location>
        <begin position="149"/>
        <end position="170"/>
    </location>
</feature>
<evidence type="ECO:0000313" key="2">
    <source>
        <dbReference type="EMBL" id="CAI5799294.1"/>
    </source>
</evidence>